<dbReference type="GO" id="GO:0030688">
    <property type="term" value="C:preribosome, small subunit precursor"/>
    <property type="evidence" value="ECO:0007669"/>
    <property type="project" value="TreeGrafter"/>
</dbReference>
<proteinExistence type="predicted"/>
<dbReference type="Gene3D" id="2.20.28.10">
    <property type="match status" value="1"/>
</dbReference>
<dbReference type="GO" id="GO:0030490">
    <property type="term" value="P:maturation of SSU-rRNA"/>
    <property type="evidence" value="ECO:0007669"/>
    <property type="project" value="TreeGrafter"/>
</dbReference>
<sequence length="154" mass="17396">MYVLDSSAFINEYHTDEDIATIPMVREELEDESAYRYDAMEGSGMHIHIPGEETVETVERAARESGDFDELSTTDIRLVAATFELDGTLVTDDYAMQNVADKLNVTVEVIARDGIDEQRDWRFQCQGCGREFDENRDRCPICGSSLSRKNPSNA</sequence>
<evidence type="ECO:0000313" key="6">
    <source>
        <dbReference type="Proteomes" id="UP000219453"/>
    </source>
</evidence>
<dbReference type="OrthoDB" id="27944at2157"/>
<name>A0A285NSV5_NATPI</name>
<gene>
    <name evidence="5" type="ORF">SAMN06269185_1464</name>
</gene>
<keyword evidence="1" id="KW-0540">Nuclease</keyword>
<dbReference type="PANTHER" id="PTHR12814:SF2">
    <property type="entry name" value="RNA-BINDING PROTEIN NOB1"/>
    <property type="match status" value="1"/>
</dbReference>
<dbReference type="EMBL" id="OBEJ01000002">
    <property type="protein sequence ID" value="SNZ12023.1"/>
    <property type="molecule type" value="Genomic_DNA"/>
</dbReference>
<dbReference type="GO" id="GO:0004521">
    <property type="term" value="F:RNA endonuclease activity"/>
    <property type="evidence" value="ECO:0007669"/>
    <property type="project" value="TreeGrafter"/>
</dbReference>
<evidence type="ECO:0000313" key="5">
    <source>
        <dbReference type="EMBL" id="SNZ12023.1"/>
    </source>
</evidence>
<evidence type="ECO:0000259" key="4">
    <source>
        <dbReference type="Pfam" id="PF17146"/>
    </source>
</evidence>
<evidence type="ECO:0000256" key="3">
    <source>
        <dbReference type="ARBA" id="ARBA00022801"/>
    </source>
</evidence>
<evidence type="ECO:0000256" key="2">
    <source>
        <dbReference type="ARBA" id="ARBA00022723"/>
    </source>
</evidence>
<dbReference type="SUPFAM" id="SSF88723">
    <property type="entry name" value="PIN domain-like"/>
    <property type="match status" value="1"/>
</dbReference>
<dbReference type="InterPro" id="IPR033411">
    <property type="entry name" value="Ribonuclease_PIN"/>
</dbReference>
<dbReference type="InterPro" id="IPR039907">
    <property type="entry name" value="NOB1"/>
</dbReference>
<protein>
    <submittedName>
        <fullName evidence="5">UPF0271 protein</fullName>
    </submittedName>
</protein>
<dbReference type="RefSeq" id="WP_097008447.1">
    <property type="nucleotide sequence ID" value="NZ_OBEJ01000002.1"/>
</dbReference>
<dbReference type="GO" id="GO:0016787">
    <property type="term" value="F:hydrolase activity"/>
    <property type="evidence" value="ECO:0007669"/>
    <property type="project" value="UniProtKB-KW"/>
</dbReference>
<dbReference type="InterPro" id="IPR029060">
    <property type="entry name" value="PIN-like_dom_sf"/>
</dbReference>
<dbReference type="CDD" id="cd09876">
    <property type="entry name" value="PIN_Nob1-like"/>
    <property type="match status" value="1"/>
</dbReference>
<evidence type="ECO:0000256" key="1">
    <source>
        <dbReference type="ARBA" id="ARBA00022722"/>
    </source>
</evidence>
<dbReference type="PANTHER" id="PTHR12814">
    <property type="entry name" value="RNA-BINDING PROTEIN NOB1"/>
    <property type="match status" value="1"/>
</dbReference>
<dbReference type="AlphaFoldDB" id="A0A285NSV5"/>
<accession>A0A285NSV5</accession>
<keyword evidence="6" id="KW-1185">Reference proteome</keyword>
<organism evidence="5 6">
    <name type="scientific">Natronoarchaeum philippinense</name>
    <dbReference type="NCBI Taxonomy" id="558529"/>
    <lineage>
        <taxon>Archaea</taxon>
        <taxon>Methanobacteriati</taxon>
        <taxon>Methanobacteriota</taxon>
        <taxon>Stenosarchaea group</taxon>
        <taxon>Halobacteria</taxon>
        <taxon>Halobacteriales</taxon>
        <taxon>Natronoarchaeaceae</taxon>
    </lineage>
</organism>
<dbReference type="Proteomes" id="UP000219453">
    <property type="component" value="Unassembled WGS sequence"/>
</dbReference>
<reference evidence="5 6" key="1">
    <citation type="submission" date="2017-09" db="EMBL/GenBank/DDBJ databases">
        <authorList>
            <person name="Ehlers B."/>
            <person name="Leendertz F.H."/>
        </authorList>
    </citation>
    <scope>NUCLEOTIDE SEQUENCE [LARGE SCALE GENOMIC DNA]</scope>
    <source>
        <strain evidence="5 6">DSM 27208</strain>
    </source>
</reference>
<dbReference type="Pfam" id="PF17146">
    <property type="entry name" value="PIN_6"/>
    <property type="match status" value="1"/>
</dbReference>
<dbReference type="Gene3D" id="3.40.50.1010">
    <property type="entry name" value="5'-nuclease"/>
    <property type="match status" value="1"/>
</dbReference>
<feature type="domain" description="Ribonuclease PIN" evidence="4">
    <location>
        <begin position="3"/>
        <end position="85"/>
    </location>
</feature>
<keyword evidence="3" id="KW-0378">Hydrolase</keyword>
<dbReference type="GO" id="GO:0046872">
    <property type="term" value="F:metal ion binding"/>
    <property type="evidence" value="ECO:0007669"/>
    <property type="project" value="UniProtKB-KW"/>
</dbReference>
<keyword evidence="2" id="KW-0479">Metal-binding</keyword>